<gene>
    <name evidence="1" type="ORF">AMECASPLE_007070</name>
</gene>
<reference evidence="1 2" key="1">
    <citation type="submission" date="2021-06" db="EMBL/GenBank/DDBJ databases">
        <authorList>
            <person name="Palmer J.M."/>
        </authorList>
    </citation>
    <scope>NUCLEOTIDE SEQUENCE [LARGE SCALE GENOMIC DNA]</scope>
    <source>
        <strain evidence="1 2">AS_MEX2019</strain>
        <tissue evidence="1">Muscle</tissue>
    </source>
</reference>
<comment type="caution">
    <text evidence="1">The sequence shown here is derived from an EMBL/GenBank/DDBJ whole genome shotgun (WGS) entry which is preliminary data.</text>
</comment>
<sequence length="86" mass="10132">MPQSHTARHWLCDALMVTLSKTRKVLRHPHTIRCALQRDFQQRAAMELQVSRIWALRSVGKNGYWHACRVEHSSIDHFTTSTDSWF</sequence>
<organism evidence="1 2">
    <name type="scientific">Ameca splendens</name>
    <dbReference type="NCBI Taxonomy" id="208324"/>
    <lineage>
        <taxon>Eukaryota</taxon>
        <taxon>Metazoa</taxon>
        <taxon>Chordata</taxon>
        <taxon>Craniata</taxon>
        <taxon>Vertebrata</taxon>
        <taxon>Euteleostomi</taxon>
        <taxon>Actinopterygii</taxon>
        <taxon>Neopterygii</taxon>
        <taxon>Teleostei</taxon>
        <taxon>Neoteleostei</taxon>
        <taxon>Acanthomorphata</taxon>
        <taxon>Ovalentaria</taxon>
        <taxon>Atherinomorphae</taxon>
        <taxon>Cyprinodontiformes</taxon>
        <taxon>Goodeidae</taxon>
        <taxon>Ameca</taxon>
    </lineage>
</organism>
<dbReference type="Proteomes" id="UP001469553">
    <property type="component" value="Unassembled WGS sequence"/>
</dbReference>
<accession>A0ABV0ZW98</accession>
<evidence type="ECO:0000313" key="2">
    <source>
        <dbReference type="Proteomes" id="UP001469553"/>
    </source>
</evidence>
<keyword evidence="2" id="KW-1185">Reference proteome</keyword>
<dbReference type="EMBL" id="JAHRIP010075589">
    <property type="protein sequence ID" value="MEQ2310266.1"/>
    <property type="molecule type" value="Genomic_DNA"/>
</dbReference>
<protein>
    <submittedName>
        <fullName evidence="1">Uncharacterized protein</fullName>
    </submittedName>
</protein>
<proteinExistence type="predicted"/>
<evidence type="ECO:0000313" key="1">
    <source>
        <dbReference type="EMBL" id="MEQ2310266.1"/>
    </source>
</evidence>
<name>A0ABV0ZW98_9TELE</name>